<dbReference type="AlphaFoldDB" id="A0A9J6E9V7"/>
<proteinExistence type="predicted"/>
<evidence type="ECO:0000313" key="3">
    <source>
        <dbReference type="Proteomes" id="UP000821866"/>
    </source>
</evidence>
<reference evidence="2" key="2">
    <citation type="submission" date="2021-09" db="EMBL/GenBank/DDBJ databases">
        <authorList>
            <person name="Jia N."/>
            <person name="Wang J."/>
            <person name="Shi W."/>
            <person name="Du L."/>
            <person name="Sun Y."/>
            <person name="Zhan W."/>
            <person name="Jiang J."/>
            <person name="Wang Q."/>
            <person name="Zhang B."/>
            <person name="Ji P."/>
            <person name="Sakyi L.B."/>
            <person name="Cui X."/>
            <person name="Yuan T."/>
            <person name="Jiang B."/>
            <person name="Yang W."/>
            <person name="Lam T.T.-Y."/>
            <person name="Chang Q."/>
            <person name="Ding S."/>
            <person name="Wang X."/>
            <person name="Zhu J."/>
            <person name="Ruan X."/>
            <person name="Zhao L."/>
            <person name="Wei J."/>
            <person name="Que T."/>
            <person name="Du C."/>
            <person name="Cheng J."/>
            <person name="Dai P."/>
            <person name="Han X."/>
            <person name="Huang E."/>
            <person name="Gao Y."/>
            <person name="Liu J."/>
            <person name="Shao H."/>
            <person name="Ye R."/>
            <person name="Li L."/>
            <person name="Wei W."/>
            <person name="Wang X."/>
            <person name="Wang C."/>
            <person name="Huo Q."/>
            <person name="Li W."/>
            <person name="Guo W."/>
            <person name="Chen H."/>
            <person name="Chen S."/>
            <person name="Zhou L."/>
            <person name="Zhou L."/>
            <person name="Ni X."/>
            <person name="Tian J."/>
            <person name="Zhou Y."/>
            <person name="Sheng Y."/>
            <person name="Liu T."/>
            <person name="Pan Y."/>
            <person name="Xia L."/>
            <person name="Li J."/>
            <person name="Zhao F."/>
            <person name="Cao W."/>
        </authorList>
    </citation>
    <scope>NUCLEOTIDE SEQUENCE</scope>
    <source>
        <strain evidence="2">Rmic-2018</strain>
        <tissue evidence="2">Larvae</tissue>
    </source>
</reference>
<comment type="caution">
    <text evidence="2">The sequence shown here is derived from an EMBL/GenBank/DDBJ whole genome shotgun (WGS) entry which is preliminary data.</text>
</comment>
<protein>
    <submittedName>
        <fullName evidence="2">Uncharacterized protein</fullName>
    </submittedName>
</protein>
<name>A0A9J6E9V7_RHIMP</name>
<keyword evidence="3" id="KW-1185">Reference proteome</keyword>
<accession>A0A9J6E9V7</accession>
<reference evidence="2" key="1">
    <citation type="journal article" date="2020" name="Cell">
        <title>Large-Scale Comparative Analyses of Tick Genomes Elucidate Their Genetic Diversity and Vector Capacities.</title>
        <authorList>
            <consortium name="Tick Genome and Microbiome Consortium (TIGMIC)"/>
            <person name="Jia N."/>
            <person name="Wang J."/>
            <person name="Shi W."/>
            <person name="Du L."/>
            <person name="Sun Y."/>
            <person name="Zhan W."/>
            <person name="Jiang J.F."/>
            <person name="Wang Q."/>
            <person name="Zhang B."/>
            <person name="Ji P."/>
            <person name="Bell-Sakyi L."/>
            <person name="Cui X.M."/>
            <person name="Yuan T.T."/>
            <person name="Jiang B.G."/>
            <person name="Yang W.F."/>
            <person name="Lam T.T."/>
            <person name="Chang Q.C."/>
            <person name="Ding S.J."/>
            <person name="Wang X.J."/>
            <person name="Zhu J.G."/>
            <person name="Ruan X.D."/>
            <person name="Zhao L."/>
            <person name="Wei J.T."/>
            <person name="Ye R.Z."/>
            <person name="Que T.C."/>
            <person name="Du C.H."/>
            <person name="Zhou Y.H."/>
            <person name="Cheng J.X."/>
            <person name="Dai P.F."/>
            <person name="Guo W.B."/>
            <person name="Han X.H."/>
            <person name="Huang E.J."/>
            <person name="Li L.F."/>
            <person name="Wei W."/>
            <person name="Gao Y.C."/>
            <person name="Liu J.Z."/>
            <person name="Shao H.Z."/>
            <person name="Wang X."/>
            <person name="Wang C.C."/>
            <person name="Yang T.C."/>
            <person name="Huo Q.B."/>
            <person name="Li W."/>
            <person name="Chen H.Y."/>
            <person name="Chen S.E."/>
            <person name="Zhou L.G."/>
            <person name="Ni X.B."/>
            <person name="Tian J.H."/>
            <person name="Sheng Y."/>
            <person name="Liu T."/>
            <person name="Pan Y.S."/>
            <person name="Xia L.Y."/>
            <person name="Li J."/>
            <person name="Zhao F."/>
            <person name="Cao W.C."/>
        </authorList>
    </citation>
    <scope>NUCLEOTIDE SEQUENCE</scope>
    <source>
        <strain evidence="2">Rmic-2018</strain>
    </source>
</reference>
<feature type="compositionally biased region" description="Basic and acidic residues" evidence="1">
    <location>
        <begin position="157"/>
        <end position="167"/>
    </location>
</feature>
<sequence length="181" mass="19896">MSETEPRSSQGVYVHNLSTLPRSAVLPDRSVPQAGCSFTNPLQRPVRISQALLFFESCGEALDATIVLAASRNASMTQRARPRVWRSSGPLCRTTARTFATPGTLRRRKLGVPHFPGPSKDSSQLQDKDLPELERKKAVHSVRTLENGSTDDDGDDLPDKRPVKLERSGFAIPTTSIVMNQ</sequence>
<dbReference type="EMBL" id="JABSTU010000005">
    <property type="protein sequence ID" value="KAH8031106.1"/>
    <property type="molecule type" value="Genomic_DNA"/>
</dbReference>
<evidence type="ECO:0000256" key="1">
    <source>
        <dbReference type="SAM" id="MobiDB-lite"/>
    </source>
</evidence>
<feature type="compositionally biased region" description="Basic and acidic residues" evidence="1">
    <location>
        <begin position="126"/>
        <end position="136"/>
    </location>
</feature>
<dbReference type="Proteomes" id="UP000821866">
    <property type="component" value="Chromosome 3"/>
</dbReference>
<feature type="region of interest" description="Disordered" evidence="1">
    <location>
        <begin position="108"/>
        <end position="181"/>
    </location>
</feature>
<gene>
    <name evidence="2" type="ORF">HPB51_012826</name>
</gene>
<organism evidence="2 3">
    <name type="scientific">Rhipicephalus microplus</name>
    <name type="common">Cattle tick</name>
    <name type="synonym">Boophilus microplus</name>
    <dbReference type="NCBI Taxonomy" id="6941"/>
    <lineage>
        <taxon>Eukaryota</taxon>
        <taxon>Metazoa</taxon>
        <taxon>Ecdysozoa</taxon>
        <taxon>Arthropoda</taxon>
        <taxon>Chelicerata</taxon>
        <taxon>Arachnida</taxon>
        <taxon>Acari</taxon>
        <taxon>Parasitiformes</taxon>
        <taxon>Ixodida</taxon>
        <taxon>Ixodoidea</taxon>
        <taxon>Ixodidae</taxon>
        <taxon>Rhipicephalinae</taxon>
        <taxon>Rhipicephalus</taxon>
        <taxon>Boophilus</taxon>
    </lineage>
</organism>
<evidence type="ECO:0000313" key="2">
    <source>
        <dbReference type="EMBL" id="KAH8031106.1"/>
    </source>
</evidence>